<feature type="domain" description="Integrase catalytic" evidence="2">
    <location>
        <begin position="12"/>
        <end position="34"/>
    </location>
</feature>
<gene>
    <name evidence="3" type="ORF">KTN04_15855</name>
</gene>
<organism evidence="3 4">
    <name type="scientific">Marinobacterium weihaiense</name>
    <dbReference type="NCBI Taxonomy" id="2851016"/>
    <lineage>
        <taxon>Bacteria</taxon>
        <taxon>Pseudomonadati</taxon>
        <taxon>Pseudomonadota</taxon>
        <taxon>Gammaproteobacteria</taxon>
        <taxon>Oceanospirillales</taxon>
        <taxon>Oceanospirillaceae</taxon>
        <taxon>Marinobacterium</taxon>
    </lineage>
</organism>
<proteinExistence type="predicted"/>
<evidence type="ECO:0000313" key="3">
    <source>
        <dbReference type="EMBL" id="MBV0934813.1"/>
    </source>
</evidence>
<accession>A0ABS6MER8</accession>
<evidence type="ECO:0000259" key="2">
    <source>
        <dbReference type="Pfam" id="PF13683"/>
    </source>
</evidence>
<name>A0ABS6MER8_9GAMM</name>
<protein>
    <submittedName>
        <fullName evidence="3">Integrase core domain-containing protein</fullName>
    </submittedName>
</protein>
<evidence type="ECO:0000313" key="4">
    <source>
        <dbReference type="Proteomes" id="UP000755551"/>
    </source>
</evidence>
<feature type="region of interest" description="Disordered" evidence="1">
    <location>
        <begin position="24"/>
        <end position="46"/>
    </location>
</feature>
<evidence type="ECO:0000256" key="1">
    <source>
        <dbReference type="SAM" id="MobiDB-lite"/>
    </source>
</evidence>
<dbReference type="EMBL" id="JAHQZT010000038">
    <property type="protein sequence ID" value="MBV0934813.1"/>
    <property type="molecule type" value="Genomic_DNA"/>
</dbReference>
<dbReference type="Pfam" id="PF13683">
    <property type="entry name" value="rve_3"/>
    <property type="match status" value="1"/>
</dbReference>
<dbReference type="RefSeq" id="WP_217336211.1">
    <property type="nucleotide sequence ID" value="NZ_JAHQZT010000038.1"/>
</dbReference>
<dbReference type="InterPro" id="IPR001584">
    <property type="entry name" value="Integrase_cat-core"/>
</dbReference>
<reference evidence="3 4" key="1">
    <citation type="submission" date="2021-06" db="EMBL/GenBank/DDBJ databases">
        <title>Bacterium isolated from marine sediment.</title>
        <authorList>
            <person name="Zhu K.-L."/>
            <person name="Du Z.-J."/>
            <person name="Liang Q.-Y."/>
        </authorList>
    </citation>
    <scope>NUCLEOTIDE SEQUENCE [LARGE SCALE GENOMIC DNA]</scope>
    <source>
        <strain evidence="3 4">A346</strain>
    </source>
</reference>
<keyword evidence="4" id="KW-1185">Reference proteome</keyword>
<comment type="caution">
    <text evidence="3">The sequence shown here is derived from an EMBL/GenBank/DDBJ whole genome shotgun (WGS) entry which is preliminary data.</text>
</comment>
<dbReference type="Proteomes" id="UP000755551">
    <property type="component" value="Unassembled WGS sequence"/>
</dbReference>
<sequence>MPYANDISRTWALTDWINHYNKQRPHGSIGNLPPVSRIPKLREQRV</sequence>